<evidence type="ECO:0000256" key="1">
    <source>
        <dbReference type="PROSITE-ProRule" id="PRU01076"/>
    </source>
</evidence>
<feature type="domain" description="SpoVT-AbrB" evidence="2">
    <location>
        <begin position="1"/>
        <end position="46"/>
    </location>
</feature>
<dbReference type="SMART" id="SM00966">
    <property type="entry name" value="SpoVT_AbrB"/>
    <property type="match status" value="1"/>
</dbReference>
<evidence type="ECO:0000259" key="2">
    <source>
        <dbReference type="PROSITE" id="PS51740"/>
    </source>
</evidence>
<sequence length="86" mass="9273">MPVSRIGPKGQVVLPKSVREALGVTPGDRVVFSLEGGRVVLLSVPARTAAELRGILRVERPVDLKEARRAYQEHLAERFGAAEADG</sequence>
<keyword evidence="1 3" id="KW-0238">DNA-binding</keyword>
<dbReference type="Gene3D" id="2.10.260.10">
    <property type="match status" value="1"/>
</dbReference>
<dbReference type="InterPro" id="IPR037914">
    <property type="entry name" value="SpoVT-AbrB_sf"/>
</dbReference>
<dbReference type="PANTHER" id="PTHR34860:SF7">
    <property type="entry name" value="TRANSCRIPTION REGULATOR, SPOVT_ABRB FAMILY"/>
    <property type="match status" value="1"/>
</dbReference>
<accession>A0ABZ0QMI6</accession>
<dbReference type="InterPro" id="IPR007159">
    <property type="entry name" value="SpoVT-AbrB_dom"/>
</dbReference>
<dbReference type="PROSITE" id="PS51740">
    <property type="entry name" value="SPOVT_ABRB"/>
    <property type="match status" value="1"/>
</dbReference>
<proteinExistence type="predicted"/>
<gene>
    <name evidence="3" type="ORF">Q5761_08935</name>
</gene>
<dbReference type="GO" id="GO:0003677">
    <property type="term" value="F:DNA binding"/>
    <property type="evidence" value="ECO:0007669"/>
    <property type="project" value="UniProtKB-KW"/>
</dbReference>
<evidence type="ECO:0000313" key="4">
    <source>
        <dbReference type="Proteomes" id="UP001304683"/>
    </source>
</evidence>
<evidence type="ECO:0000313" key="3">
    <source>
        <dbReference type="EMBL" id="WPD18484.1"/>
    </source>
</evidence>
<dbReference type="InterPro" id="IPR052975">
    <property type="entry name" value="Repressor-like_regulatory"/>
</dbReference>
<protein>
    <submittedName>
        <fullName evidence="3">AbrB/MazE/SpoVT family DNA-binding domain-containing protein</fullName>
    </submittedName>
</protein>
<dbReference type="SUPFAM" id="SSF89447">
    <property type="entry name" value="AbrB/MazE/MraZ-like"/>
    <property type="match status" value="1"/>
</dbReference>
<dbReference type="Proteomes" id="UP001304683">
    <property type="component" value="Chromosome"/>
</dbReference>
<dbReference type="Pfam" id="PF04014">
    <property type="entry name" value="MazE_antitoxin"/>
    <property type="match status" value="1"/>
</dbReference>
<reference evidence="3 4" key="1">
    <citation type="submission" date="2023-08" db="EMBL/GenBank/DDBJ databases">
        <title>Genome sequence of Thermaerobacter compostii strain Ins1, a spore-forming filamentous bacterium isolated from a deep geothermal reservoir.</title>
        <authorList>
            <person name="Bregnard D."/>
            <person name="Gonzalez D."/>
            <person name="Junier P."/>
        </authorList>
    </citation>
    <scope>NUCLEOTIDE SEQUENCE [LARGE SCALE GENOMIC DNA]</scope>
    <source>
        <strain evidence="3 4">Ins1</strain>
    </source>
</reference>
<name>A0ABZ0QMI6_9FIRM</name>
<dbReference type="RefSeq" id="WP_318750319.1">
    <property type="nucleotide sequence ID" value="NZ_CP132508.1"/>
</dbReference>
<organism evidence="3 4">
    <name type="scientific">Thermaerobacter composti</name>
    <dbReference type="NCBI Taxonomy" id="554949"/>
    <lineage>
        <taxon>Bacteria</taxon>
        <taxon>Bacillati</taxon>
        <taxon>Bacillota</taxon>
        <taxon>Clostridia</taxon>
        <taxon>Eubacteriales</taxon>
        <taxon>Clostridiales Family XVII. Incertae Sedis</taxon>
        <taxon>Thermaerobacter</taxon>
    </lineage>
</organism>
<dbReference type="PANTHER" id="PTHR34860">
    <property type="entry name" value="REPRESSOR-LIKE PROTEIN SSO7C3"/>
    <property type="match status" value="1"/>
</dbReference>
<dbReference type="EMBL" id="CP132508">
    <property type="protein sequence ID" value="WPD18484.1"/>
    <property type="molecule type" value="Genomic_DNA"/>
</dbReference>
<dbReference type="NCBIfam" id="TIGR01439">
    <property type="entry name" value="lp_hng_hel_AbrB"/>
    <property type="match status" value="1"/>
</dbReference>
<keyword evidence="4" id="KW-1185">Reference proteome</keyword>